<evidence type="ECO:0000259" key="2">
    <source>
        <dbReference type="SMART" id="SM00900"/>
    </source>
</evidence>
<dbReference type="Pfam" id="PF04205">
    <property type="entry name" value="FMN_bind"/>
    <property type="match status" value="1"/>
</dbReference>
<feature type="compositionally biased region" description="Gly residues" evidence="1">
    <location>
        <begin position="53"/>
        <end position="67"/>
    </location>
</feature>
<organism evidence="3 4">
    <name type="scientific">Aciditerrimonas ferrireducens</name>
    <dbReference type="NCBI Taxonomy" id="667306"/>
    <lineage>
        <taxon>Bacteria</taxon>
        <taxon>Bacillati</taxon>
        <taxon>Actinomycetota</taxon>
        <taxon>Acidimicrobiia</taxon>
        <taxon>Acidimicrobiales</taxon>
        <taxon>Acidimicrobiaceae</taxon>
        <taxon>Aciditerrimonas</taxon>
    </lineage>
</organism>
<feature type="region of interest" description="Disordered" evidence="1">
    <location>
        <begin position="27"/>
        <end position="88"/>
    </location>
</feature>
<keyword evidence="4" id="KW-1185">Reference proteome</keyword>
<feature type="compositionally biased region" description="Gly residues" evidence="1">
    <location>
        <begin position="76"/>
        <end position="85"/>
    </location>
</feature>
<evidence type="ECO:0000256" key="1">
    <source>
        <dbReference type="SAM" id="MobiDB-lite"/>
    </source>
</evidence>
<dbReference type="Gene3D" id="3.90.1010.20">
    <property type="match status" value="1"/>
</dbReference>
<sequence length="178" mass="17022">MSWRGPLVLVGTVAGVIGVLTYRTPQGSVQQARPGTGATSGSGAGQSASQGSSGNGAGSSASGGGSSGSASSAGSGSTGSSGSGASGTVTVQGAVEDYGYGALSVDVTFSGRRITNVSVASLQVAESLSQQIADAAVPQLRQEVLDAQSAQIAGVSGATFTSQAYAASVQSAIDRSAR</sequence>
<evidence type="ECO:0000313" key="4">
    <source>
        <dbReference type="Proteomes" id="UP001589788"/>
    </source>
</evidence>
<comment type="caution">
    <text evidence="3">The sequence shown here is derived from an EMBL/GenBank/DDBJ whole genome shotgun (WGS) entry which is preliminary data.</text>
</comment>
<proteinExistence type="predicted"/>
<protein>
    <submittedName>
        <fullName evidence="3">FMN-binding protein</fullName>
    </submittedName>
</protein>
<dbReference type="Proteomes" id="UP001589788">
    <property type="component" value="Unassembled WGS sequence"/>
</dbReference>
<dbReference type="InterPro" id="IPR007329">
    <property type="entry name" value="FMN-bd"/>
</dbReference>
<dbReference type="RefSeq" id="WP_248107722.1">
    <property type="nucleotide sequence ID" value="NZ_JAKHEX010000011.1"/>
</dbReference>
<dbReference type="SMART" id="SM00900">
    <property type="entry name" value="FMN_bind"/>
    <property type="match status" value="1"/>
</dbReference>
<gene>
    <name evidence="3" type="ORF">ACFFRE_09240</name>
</gene>
<reference evidence="3 4" key="1">
    <citation type="submission" date="2024-09" db="EMBL/GenBank/DDBJ databases">
        <authorList>
            <person name="Sun Q."/>
            <person name="Mori K."/>
        </authorList>
    </citation>
    <scope>NUCLEOTIDE SEQUENCE [LARGE SCALE GENOMIC DNA]</scope>
    <source>
        <strain evidence="3 4">JCM 15389</strain>
    </source>
</reference>
<accession>A0ABV6C3Q8</accession>
<feature type="domain" description="FMN-binding" evidence="2">
    <location>
        <begin position="99"/>
        <end position="176"/>
    </location>
</feature>
<dbReference type="EMBL" id="JBHLYQ010000090">
    <property type="protein sequence ID" value="MFC0082325.1"/>
    <property type="molecule type" value="Genomic_DNA"/>
</dbReference>
<name>A0ABV6C3Q8_9ACTN</name>
<evidence type="ECO:0000313" key="3">
    <source>
        <dbReference type="EMBL" id="MFC0082325.1"/>
    </source>
</evidence>